<protein>
    <submittedName>
        <fullName evidence="2">Uncharacterized protein</fullName>
    </submittedName>
</protein>
<name>A0A518DM16_9BACT</name>
<dbReference type="RefSeq" id="WP_145049179.1">
    <property type="nucleotide sequence ID" value="NZ_CP036433.1"/>
</dbReference>
<gene>
    <name evidence="2" type="ORF">Pla8534_06360</name>
</gene>
<dbReference type="EMBL" id="CP036433">
    <property type="protein sequence ID" value="QDU92863.1"/>
    <property type="molecule type" value="Genomic_DNA"/>
</dbReference>
<keyword evidence="1" id="KW-0732">Signal</keyword>
<accession>A0A518DM16</accession>
<sequence precursor="true">MPSIRLLACYHFPLLALLAVATATAAGQELREVLPAIRGTAPEDSQFAYPPADDAVFGAGHLARKPLPPRDCWRCFGPAPCAPCDTNHGRFLYYGTYALDDDPKNSMHDCPSGNCGAFAAGITRAWIRLQESRPHWGSVKDCHK</sequence>
<dbReference type="AlphaFoldDB" id="A0A518DM16"/>
<evidence type="ECO:0000313" key="3">
    <source>
        <dbReference type="Proteomes" id="UP000317648"/>
    </source>
</evidence>
<organism evidence="2 3">
    <name type="scientific">Lignipirellula cremea</name>
    <dbReference type="NCBI Taxonomy" id="2528010"/>
    <lineage>
        <taxon>Bacteria</taxon>
        <taxon>Pseudomonadati</taxon>
        <taxon>Planctomycetota</taxon>
        <taxon>Planctomycetia</taxon>
        <taxon>Pirellulales</taxon>
        <taxon>Pirellulaceae</taxon>
        <taxon>Lignipirellula</taxon>
    </lineage>
</organism>
<dbReference type="KEGG" id="lcre:Pla8534_06360"/>
<dbReference type="Proteomes" id="UP000317648">
    <property type="component" value="Chromosome"/>
</dbReference>
<evidence type="ECO:0000313" key="2">
    <source>
        <dbReference type="EMBL" id="QDU92863.1"/>
    </source>
</evidence>
<evidence type="ECO:0000256" key="1">
    <source>
        <dbReference type="SAM" id="SignalP"/>
    </source>
</evidence>
<feature type="chain" id="PRO_5021977468" evidence="1">
    <location>
        <begin position="26"/>
        <end position="144"/>
    </location>
</feature>
<reference evidence="2 3" key="1">
    <citation type="submission" date="2019-02" db="EMBL/GenBank/DDBJ databases">
        <title>Deep-cultivation of Planctomycetes and their phenomic and genomic characterization uncovers novel biology.</title>
        <authorList>
            <person name="Wiegand S."/>
            <person name="Jogler M."/>
            <person name="Boedeker C."/>
            <person name="Pinto D."/>
            <person name="Vollmers J."/>
            <person name="Rivas-Marin E."/>
            <person name="Kohn T."/>
            <person name="Peeters S.H."/>
            <person name="Heuer A."/>
            <person name="Rast P."/>
            <person name="Oberbeckmann S."/>
            <person name="Bunk B."/>
            <person name="Jeske O."/>
            <person name="Meyerdierks A."/>
            <person name="Storesund J.E."/>
            <person name="Kallscheuer N."/>
            <person name="Luecker S."/>
            <person name="Lage O.M."/>
            <person name="Pohl T."/>
            <person name="Merkel B.J."/>
            <person name="Hornburger P."/>
            <person name="Mueller R.-W."/>
            <person name="Bruemmer F."/>
            <person name="Labrenz M."/>
            <person name="Spormann A.M."/>
            <person name="Op den Camp H."/>
            <person name="Overmann J."/>
            <person name="Amann R."/>
            <person name="Jetten M.S.M."/>
            <person name="Mascher T."/>
            <person name="Medema M.H."/>
            <person name="Devos D.P."/>
            <person name="Kaster A.-K."/>
            <person name="Ovreas L."/>
            <person name="Rohde M."/>
            <person name="Galperin M.Y."/>
            <person name="Jogler C."/>
        </authorList>
    </citation>
    <scope>NUCLEOTIDE SEQUENCE [LARGE SCALE GENOMIC DNA]</scope>
    <source>
        <strain evidence="2 3">Pla85_3_4</strain>
    </source>
</reference>
<proteinExistence type="predicted"/>
<feature type="signal peptide" evidence="1">
    <location>
        <begin position="1"/>
        <end position="25"/>
    </location>
</feature>
<keyword evidence="3" id="KW-1185">Reference proteome</keyword>